<evidence type="ECO:0008006" key="3">
    <source>
        <dbReference type="Google" id="ProtNLM"/>
    </source>
</evidence>
<evidence type="ECO:0000313" key="2">
    <source>
        <dbReference type="Proteomes" id="UP001204798"/>
    </source>
</evidence>
<dbReference type="Proteomes" id="UP001204798">
    <property type="component" value="Unassembled WGS sequence"/>
</dbReference>
<dbReference type="InterPro" id="IPR038071">
    <property type="entry name" value="UROD/MetE-like_sf"/>
</dbReference>
<gene>
    <name evidence="1" type="ORF">M2350_001090</name>
</gene>
<accession>A0ABT2ELH1</accession>
<proteinExistence type="predicted"/>
<sequence length="368" mass="42926">MLYKEDWEQAKERFLAWWNGEIIDRVSLQVRAPRKNYRPRPLTPPSSLEARWTDIDWNLERAEESFKATFFGGEAFPCFWCNLGPDIMAAFLGAELVFEETTTWVKPLILDWDNAPPFQIDPNNRWWRLVQEMTKVAVERGKDKFFVGLTDIHAGGDLLAALRGRENFCTDLIDRPEKVNKAMRQITPLFFQVYESLHAIIRTHYEGTSTWLNVWSPGRWYPVSMDELALISPKMFREFFLDDILAQVNWLDHSLFHLDGPDCIRHLDILLEIPNLHGIQWVPGARYKSMLVWVPLLKRIQRAGKLIHITVPANEVEPLLQELSPKGLMLDTYCQTEDEARDLLRKASQWTQEKVQVMVRRGDSFGEG</sequence>
<evidence type="ECO:0000313" key="1">
    <source>
        <dbReference type="EMBL" id="MCS3918690.1"/>
    </source>
</evidence>
<dbReference type="SUPFAM" id="SSF51726">
    <property type="entry name" value="UROD/MetE-like"/>
    <property type="match status" value="1"/>
</dbReference>
<protein>
    <recommendedName>
        <fullName evidence="3">Trimethylamine corrinoid protein 2</fullName>
    </recommendedName>
</protein>
<name>A0ABT2ELH1_9BACT</name>
<dbReference type="RefSeq" id="WP_259094703.1">
    <property type="nucleotide sequence ID" value="NZ_CP130454.1"/>
</dbReference>
<organism evidence="1 2">
    <name type="scientific">Candidatus Fervidibacter sacchari</name>
    <dbReference type="NCBI Taxonomy" id="1448929"/>
    <lineage>
        <taxon>Bacteria</taxon>
        <taxon>Candidatus Fervidibacterota</taxon>
        <taxon>Candidatus Fervidibacter</taxon>
    </lineage>
</organism>
<dbReference type="Gene3D" id="3.20.20.210">
    <property type="match status" value="1"/>
</dbReference>
<reference evidence="1 2" key="1">
    <citation type="submission" date="2022-08" db="EMBL/GenBank/DDBJ databases">
        <title>Bacterial and archaeal communities from various locations to study Microbial Dark Matter (Phase II).</title>
        <authorList>
            <person name="Stepanauskas R."/>
        </authorList>
    </citation>
    <scope>NUCLEOTIDE SEQUENCE [LARGE SCALE GENOMIC DNA]</scope>
    <source>
        <strain evidence="1 2">PD1</strain>
    </source>
</reference>
<dbReference type="EMBL" id="JANUCP010000002">
    <property type="protein sequence ID" value="MCS3918690.1"/>
    <property type="molecule type" value="Genomic_DNA"/>
</dbReference>
<comment type="caution">
    <text evidence="1">The sequence shown here is derived from an EMBL/GenBank/DDBJ whole genome shotgun (WGS) entry which is preliminary data.</text>
</comment>
<keyword evidence="2" id="KW-1185">Reference proteome</keyword>